<protein>
    <recommendedName>
        <fullName evidence="5">Phosphoesterase</fullName>
    </recommendedName>
</protein>
<evidence type="ECO:0000313" key="4">
    <source>
        <dbReference type="Proteomes" id="UP000016223"/>
    </source>
</evidence>
<feature type="signal peptide" evidence="2">
    <location>
        <begin position="1"/>
        <end position="20"/>
    </location>
</feature>
<dbReference type="HOGENOM" id="CLU_359712_0_0_4"/>
<dbReference type="SUPFAM" id="SSF117074">
    <property type="entry name" value="Hypothetical protein PA1324"/>
    <property type="match status" value="1"/>
</dbReference>
<evidence type="ECO:0000256" key="1">
    <source>
        <dbReference type="ARBA" id="ARBA00022801"/>
    </source>
</evidence>
<dbReference type="GO" id="GO:0016788">
    <property type="term" value="F:hydrolase activity, acting on ester bonds"/>
    <property type="evidence" value="ECO:0007669"/>
    <property type="project" value="InterPro"/>
</dbReference>
<dbReference type="Proteomes" id="UP000016223">
    <property type="component" value="Chromosome 1"/>
</dbReference>
<dbReference type="Pfam" id="PF04185">
    <property type="entry name" value="Phosphoesterase"/>
    <property type="match status" value="1"/>
</dbReference>
<keyword evidence="2" id="KW-0732">Signal</keyword>
<reference evidence="3 4" key="1">
    <citation type="submission" date="2012-10" db="EMBL/GenBank/DDBJ databases">
        <title>Genome sequence of Variovorax paradoxus B4.</title>
        <authorList>
            <person name="Schuldes J."/>
            <person name="Brandt U."/>
            <person name="Hiessl S."/>
            <person name="Wuebbeler J.H."/>
            <person name="Thuermer A."/>
            <person name="Steinbuechel A."/>
            <person name="Daniel R."/>
        </authorList>
    </citation>
    <scope>NUCLEOTIDE SEQUENCE [LARGE SCALE GENOMIC DNA]</scope>
    <source>
        <strain evidence="3 4">B4</strain>
    </source>
</reference>
<evidence type="ECO:0008006" key="5">
    <source>
        <dbReference type="Google" id="ProtNLM"/>
    </source>
</evidence>
<evidence type="ECO:0000313" key="3">
    <source>
        <dbReference type="EMBL" id="AGU50781.1"/>
    </source>
</evidence>
<evidence type="ECO:0000256" key="2">
    <source>
        <dbReference type="SAM" id="SignalP"/>
    </source>
</evidence>
<dbReference type="PROSITE" id="PS51257">
    <property type="entry name" value="PROKAR_LIPOPROTEIN"/>
    <property type="match status" value="1"/>
</dbReference>
<dbReference type="EMBL" id="CP003911">
    <property type="protein sequence ID" value="AGU50781.1"/>
    <property type="molecule type" value="Genomic_DNA"/>
</dbReference>
<keyword evidence="1" id="KW-0378">Hydrolase</keyword>
<name>T1XE51_VARPD</name>
<accession>T1XE51</accession>
<feature type="chain" id="PRO_5004596339" description="Phosphoesterase" evidence="2">
    <location>
        <begin position="21"/>
        <end position="781"/>
    </location>
</feature>
<dbReference type="PATRIC" id="fig|1246301.3.peg.3738"/>
<dbReference type="KEGG" id="vpd:VAPA_1c36990"/>
<organism evidence="3 4">
    <name type="scientific">Variovorax paradoxus B4</name>
    <dbReference type="NCBI Taxonomy" id="1246301"/>
    <lineage>
        <taxon>Bacteria</taxon>
        <taxon>Pseudomonadati</taxon>
        <taxon>Pseudomonadota</taxon>
        <taxon>Betaproteobacteria</taxon>
        <taxon>Burkholderiales</taxon>
        <taxon>Comamonadaceae</taxon>
        <taxon>Variovorax</taxon>
    </lineage>
</organism>
<sequence>MKAIPNIRSGLLYPTLTVLAASLLAACGGGSDGAGHIAFLPPANQPGASQPAGAGNTTFSGVLTASAFKPGSSTDPVIGAGYYAGATVCVDSNGNGRCDTGEPAAVTDANGKFSLSLSGASALIADIGTNARNTATNTNVATREVLRAMLDQVQEQGAAVVVSPLSSEVARLVEANSTSYAVEKQNLSTRLGMPVGSLLGDVNAASGAVQTALLNEANALNNRFAYATTKLDRGDKFPDALANPGGDPRLASMAGVTTATASVVDNRKPITFLQSQQAAFNVEGIPRYDNIFIVMLENKATMSILNSAYAPKINGYLKAGNQLVSYYATGNPSEPNYTALGGADDWGITDDSQWNCDATGANAVQDLPVPDNTQPGLAKSPLAATCTQAAAVNHNIVGKPNLFNAITSAGLTWRTYSESMNPGQDFRTDSVADAAVTAKDNVYAPGTLGGNTTAIGDATLTLPLPAGLYKTKHHPGMAYQNVRSAPEWKYSNRTMGGGQWDAMLKNSTDYAIPANYDYDQLGTDLASGNVGNLNFVVPDQCDDMHGISVKGAGGIGTASDCASVANNVSATAVSPIITRGDNYVDYTVKRIQASSLWQNPQKRVAIVLMFDEGSATSGFNSCCGWNVSNSTVANPIKQNADGTWSVDASINNYTKGNRGHGESIFGILTNQANAPKGVSDSDAYSHFSFVRTLQDMFQLADPAVDGTYMNRSKYTEAFIAQNIMNLPEYAGSADTHFDSVRPINHAFVLPAGYTQKQSGDVSTTAQVGPDANQLNVWSLKQ</sequence>
<proteinExistence type="predicted"/>
<dbReference type="AlphaFoldDB" id="T1XE51"/>
<gene>
    <name evidence="3" type="ORF">VAPA_1c36990</name>
</gene>
<dbReference type="InterPro" id="IPR007312">
    <property type="entry name" value="Phosphoesterase"/>
</dbReference>